<protein>
    <submittedName>
        <fullName evidence="15">PTS transporter subunit EIIC</fullName>
    </submittedName>
</protein>
<comment type="subcellular location">
    <subcellularLocation>
        <location evidence="1">Cell membrane</location>
        <topology evidence="1">Multi-pass membrane protein</topology>
    </subcellularLocation>
</comment>
<evidence type="ECO:0000256" key="2">
    <source>
        <dbReference type="ARBA" id="ARBA00022448"/>
    </source>
</evidence>
<evidence type="ECO:0000313" key="16">
    <source>
        <dbReference type="Proteomes" id="UP000700908"/>
    </source>
</evidence>
<dbReference type="InterPro" id="IPR013013">
    <property type="entry name" value="PTS_EIIC_1"/>
</dbReference>
<evidence type="ECO:0000313" key="15">
    <source>
        <dbReference type="EMBL" id="MBY4797079.1"/>
    </source>
</evidence>
<evidence type="ECO:0000256" key="9">
    <source>
        <dbReference type="ARBA" id="ARBA00022989"/>
    </source>
</evidence>
<feature type="active site" description="Phosphocysteine intermediate; for EIIB activity" evidence="11">
    <location>
        <position position="462"/>
    </location>
</feature>
<evidence type="ECO:0000259" key="14">
    <source>
        <dbReference type="PROSITE" id="PS51103"/>
    </source>
</evidence>
<keyword evidence="16" id="KW-1185">Reference proteome</keyword>
<keyword evidence="3" id="KW-1003">Cell membrane</keyword>
<evidence type="ECO:0000256" key="12">
    <source>
        <dbReference type="SAM" id="Phobius"/>
    </source>
</evidence>
<feature type="transmembrane region" description="Helical" evidence="12">
    <location>
        <begin position="81"/>
        <end position="100"/>
    </location>
</feature>
<dbReference type="NCBIfam" id="TIGR00826">
    <property type="entry name" value="EIIB_glc"/>
    <property type="match status" value="1"/>
</dbReference>
<feature type="transmembrane region" description="Helical" evidence="12">
    <location>
        <begin position="275"/>
        <end position="297"/>
    </location>
</feature>
<evidence type="ECO:0000256" key="4">
    <source>
        <dbReference type="ARBA" id="ARBA00022597"/>
    </source>
</evidence>
<dbReference type="SUPFAM" id="SSF55604">
    <property type="entry name" value="Glucose permease domain IIB"/>
    <property type="match status" value="1"/>
</dbReference>
<feature type="transmembrane region" description="Helical" evidence="12">
    <location>
        <begin position="383"/>
        <end position="403"/>
    </location>
</feature>
<feature type="transmembrane region" description="Helical" evidence="12">
    <location>
        <begin position="198"/>
        <end position="219"/>
    </location>
</feature>
<dbReference type="Pfam" id="PF00367">
    <property type="entry name" value="PTS_EIIB"/>
    <property type="match status" value="1"/>
</dbReference>
<dbReference type="RefSeq" id="WP_222198798.1">
    <property type="nucleotide sequence ID" value="NZ_JAIMFO010000004.1"/>
</dbReference>
<feature type="transmembrane region" description="Helical" evidence="12">
    <location>
        <begin position="166"/>
        <end position="186"/>
    </location>
</feature>
<dbReference type="PROSITE" id="PS51103">
    <property type="entry name" value="PTS_EIIC_TYPE_1"/>
    <property type="match status" value="1"/>
</dbReference>
<comment type="caution">
    <text evidence="15">The sequence shown here is derived from an EMBL/GenBank/DDBJ whole genome shotgun (WGS) entry which is preliminary data.</text>
</comment>
<dbReference type="Proteomes" id="UP000700908">
    <property type="component" value="Unassembled WGS sequence"/>
</dbReference>
<evidence type="ECO:0000259" key="13">
    <source>
        <dbReference type="PROSITE" id="PS51098"/>
    </source>
</evidence>
<evidence type="ECO:0000256" key="1">
    <source>
        <dbReference type="ARBA" id="ARBA00004651"/>
    </source>
</evidence>
<feature type="domain" description="PTS EIIB type-1" evidence="13">
    <location>
        <begin position="440"/>
        <end position="519"/>
    </location>
</feature>
<dbReference type="PANTHER" id="PTHR30009:SF24">
    <property type="entry name" value="PTS SYSTEM, IIBC COMPONENT"/>
    <property type="match status" value="1"/>
</dbReference>
<organism evidence="15 16">
    <name type="scientific">Collinsella ureilytica</name>
    <dbReference type="NCBI Taxonomy" id="2869515"/>
    <lineage>
        <taxon>Bacteria</taxon>
        <taxon>Bacillati</taxon>
        <taxon>Actinomycetota</taxon>
        <taxon>Coriobacteriia</taxon>
        <taxon>Coriobacteriales</taxon>
        <taxon>Coriobacteriaceae</taxon>
        <taxon>Collinsella</taxon>
    </lineage>
</organism>
<gene>
    <name evidence="15" type="ORF">K6V98_01705</name>
</gene>
<evidence type="ECO:0000256" key="5">
    <source>
        <dbReference type="ARBA" id="ARBA00022679"/>
    </source>
</evidence>
<evidence type="ECO:0000256" key="10">
    <source>
        <dbReference type="ARBA" id="ARBA00023136"/>
    </source>
</evidence>
<dbReference type="EMBL" id="JAIMFO010000004">
    <property type="protein sequence ID" value="MBY4797079.1"/>
    <property type="molecule type" value="Genomic_DNA"/>
</dbReference>
<feature type="transmembrane region" description="Helical" evidence="12">
    <location>
        <begin position="358"/>
        <end position="377"/>
    </location>
</feature>
<dbReference type="InterPro" id="IPR036878">
    <property type="entry name" value="Glu_permease_IIB"/>
</dbReference>
<dbReference type="InterPro" id="IPR001996">
    <property type="entry name" value="PTS_IIB_1"/>
</dbReference>
<keyword evidence="2" id="KW-0813">Transport</keyword>
<evidence type="ECO:0000256" key="7">
    <source>
        <dbReference type="ARBA" id="ARBA00022692"/>
    </source>
</evidence>
<keyword evidence="4" id="KW-0762">Sugar transport</keyword>
<dbReference type="InterPro" id="IPR003352">
    <property type="entry name" value="PTS_EIIC"/>
</dbReference>
<dbReference type="PANTHER" id="PTHR30009">
    <property type="entry name" value="CYTOCHROME C-TYPE SYNTHESIS PROTEIN AND PTS TRANSMEMBRANE COMPONENT"/>
    <property type="match status" value="1"/>
</dbReference>
<dbReference type="InterPro" id="IPR018113">
    <property type="entry name" value="PTrfase_EIIB_Cys"/>
</dbReference>
<proteinExistence type="predicted"/>
<keyword evidence="8" id="KW-0418">Kinase</keyword>
<keyword evidence="6" id="KW-0598">Phosphotransferase system</keyword>
<feature type="transmembrane region" description="Helical" evidence="12">
    <location>
        <begin position="231"/>
        <end position="255"/>
    </location>
</feature>
<keyword evidence="9 12" id="KW-1133">Transmembrane helix</keyword>
<feature type="transmembrane region" description="Helical" evidence="12">
    <location>
        <begin position="120"/>
        <end position="146"/>
    </location>
</feature>
<evidence type="ECO:0000256" key="6">
    <source>
        <dbReference type="ARBA" id="ARBA00022683"/>
    </source>
</evidence>
<evidence type="ECO:0000256" key="11">
    <source>
        <dbReference type="PROSITE-ProRule" id="PRU00421"/>
    </source>
</evidence>
<evidence type="ECO:0000256" key="3">
    <source>
        <dbReference type="ARBA" id="ARBA00022475"/>
    </source>
</evidence>
<reference evidence="15 16" key="1">
    <citation type="submission" date="2021-08" db="EMBL/GenBank/DDBJ databases">
        <title>Collinsella faecalis sp. nov. isolated from swine faeces.</title>
        <authorList>
            <person name="Oh B.S."/>
            <person name="Lee J.H."/>
        </authorList>
    </citation>
    <scope>NUCLEOTIDE SEQUENCE [LARGE SCALE GENOMIC DNA]</scope>
    <source>
        <strain evidence="15 16">AGMB00827</strain>
    </source>
</reference>
<dbReference type="PROSITE" id="PS01035">
    <property type="entry name" value="PTS_EIIB_TYPE_1_CYS"/>
    <property type="match status" value="1"/>
</dbReference>
<sequence>MKKIKAAFQSFGHVIVDPVLYVAASGLLLAIATVCSLGGGAVADFGTLLSAATNSAVIGNLSVIFAVGLTAGFAKKQKANAAVYGLICYLMFLYVNNAYLTLTKQLAEAGEMGLFGTGQAMVLGLQVTDINVFGGIIVGCLSGWVYNKLIDVNVPEVARIYGGPRLALLAMTLVSIVFALVVTIVWPPVAETINHASVFINASGGLGQFIYSFLNRALIPVGLHHFMWMPFDYTAIGGTAIVAGESYSGAANIFFAELPHIASGAITTINDSVRFAMFGFGKEFLSLGAALAIVYNARTENKKAIMAMIVPLYVSAMLSGITEPLDFILLFASPALFMVYSLFYGLSETLLYLFGVRLFNIFGGIELITVNIALPWGVTKFPLYIGLGVVFAIVSAVVFTVMIRKMNIMTPGRAKDWAAEVDGDASQTMPVATITSSEQNEIATTIIDGLGGAENITSLGCCMTRLRVEVKNPELVSQDTIKKAIDKGLFVNGTNVQIVVGMDVHEWYDMLRPILRLED</sequence>
<dbReference type="CDD" id="cd00212">
    <property type="entry name" value="PTS_IIB_glc"/>
    <property type="match status" value="1"/>
</dbReference>
<feature type="domain" description="PTS EIIC type-1" evidence="14">
    <location>
        <begin position="2"/>
        <end position="415"/>
    </location>
</feature>
<dbReference type="PROSITE" id="PS51098">
    <property type="entry name" value="PTS_EIIB_TYPE_1"/>
    <property type="match status" value="1"/>
</dbReference>
<feature type="transmembrane region" description="Helical" evidence="12">
    <location>
        <begin position="55"/>
        <end position="74"/>
    </location>
</feature>
<accession>A0ABS7MI87</accession>
<dbReference type="Gene3D" id="3.30.1360.60">
    <property type="entry name" value="Glucose permease domain IIB"/>
    <property type="match status" value="1"/>
</dbReference>
<dbReference type="InterPro" id="IPR050429">
    <property type="entry name" value="PTS_Glucose_EIICBA"/>
</dbReference>
<evidence type="ECO:0000256" key="8">
    <source>
        <dbReference type="ARBA" id="ARBA00022777"/>
    </source>
</evidence>
<name>A0ABS7MI87_9ACTN</name>
<keyword evidence="10 12" id="KW-0472">Membrane</keyword>
<feature type="transmembrane region" description="Helical" evidence="12">
    <location>
        <begin position="327"/>
        <end position="346"/>
    </location>
</feature>
<keyword evidence="7 12" id="KW-0812">Transmembrane</keyword>
<keyword evidence="5" id="KW-0808">Transferase</keyword>
<feature type="transmembrane region" description="Helical" evidence="12">
    <location>
        <begin position="304"/>
        <end position="321"/>
    </location>
</feature>
<dbReference type="Pfam" id="PF02378">
    <property type="entry name" value="PTS_EIIC"/>
    <property type="match status" value="1"/>
</dbReference>
<feature type="transmembrane region" description="Helical" evidence="12">
    <location>
        <begin position="20"/>
        <end position="43"/>
    </location>
</feature>